<dbReference type="eggNOG" id="COG1819">
    <property type="taxonomic scope" value="Bacteria"/>
</dbReference>
<evidence type="ECO:0000313" key="4">
    <source>
        <dbReference type="EMBL" id="KRV49756.1"/>
    </source>
</evidence>
<dbReference type="InterPro" id="IPR002213">
    <property type="entry name" value="UDP_glucos_trans"/>
</dbReference>
<name>A0A0T6LVM1_WENVI</name>
<gene>
    <name evidence="4" type="ORF">AQ490_18825</name>
</gene>
<evidence type="ECO:0000256" key="1">
    <source>
        <dbReference type="ARBA" id="ARBA00022679"/>
    </source>
</evidence>
<dbReference type="CDD" id="cd03784">
    <property type="entry name" value="GT1_Gtf-like"/>
    <property type="match status" value="1"/>
</dbReference>
<dbReference type="AlphaFoldDB" id="A0A0T6LVM1"/>
<dbReference type="OrthoDB" id="3253247at2"/>
<evidence type="ECO:0000259" key="2">
    <source>
        <dbReference type="Pfam" id="PF03033"/>
    </source>
</evidence>
<dbReference type="GO" id="GO:0005975">
    <property type="term" value="P:carbohydrate metabolic process"/>
    <property type="evidence" value="ECO:0007669"/>
    <property type="project" value="InterPro"/>
</dbReference>
<dbReference type="PANTHER" id="PTHR48050:SF13">
    <property type="entry name" value="STEROL 3-BETA-GLUCOSYLTRANSFERASE UGT80A2"/>
    <property type="match status" value="1"/>
</dbReference>
<dbReference type="Pfam" id="PF06722">
    <property type="entry name" value="EryCIII-like_C"/>
    <property type="match status" value="1"/>
</dbReference>
<organism evidence="4 5">
    <name type="scientific">Wenjunlia vitaminophila</name>
    <name type="common">Streptomyces vitaminophilus</name>
    <dbReference type="NCBI Taxonomy" id="76728"/>
    <lineage>
        <taxon>Bacteria</taxon>
        <taxon>Bacillati</taxon>
        <taxon>Actinomycetota</taxon>
        <taxon>Actinomycetes</taxon>
        <taxon>Kitasatosporales</taxon>
        <taxon>Streptomycetaceae</taxon>
        <taxon>Wenjunlia</taxon>
    </lineage>
</organism>
<dbReference type="GO" id="GO:0016758">
    <property type="term" value="F:hexosyltransferase activity"/>
    <property type="evidence" value="ECO:0007669"/>
    <property type="project" value="InterPro"/>
</dbReference>
<reference evidence="4 5" key="1">
    <citation type="submission" date="2015-10" db="EMBL/GenBank/DDBJ databases">
        <title>Draft genome sequence of pyrrolomycin-producing Streptomyces vitaminophilus.</title>
        <authorList>
            <person name="Graham D.E."/>
            <person name="Mahan K.M."/>
            <person name="Klingeman D.M."/>
            <person name="Hettich R.L."/>
            <person name="Parry R.J."/>
        </authorList>
    </citation>
    <scope>NUCLEOTIDE SEQUENCE [LARGE SCALE GENOMIC DNA]</scope>
    <source>
        <strain evidence="4 5">ATCC 31673</strain>
    </source>
</reference>
<evidence type="ECO:0000259" key="3">
    <source>
        <dbReference type="Pfam" id="PF06722"/>
    </source>
</evidence>
<dbReference type="Pfam" id="PF03033">
    <property type="entry name" value="Glyco_transf_28"/>
    <property type="match status" value="1"/>
</dbReference>
<dbReference type="InterPro" id="IPR004276">
    <property type="entry name" value="GlycoTrans_28_N"/>
</dbReference>
<protein>
    <submittedName>
        <fullName evidence="4">Glycosyl transferase</fullName>
    </submittedName>
</protein>
<comment type="caution">
    <text evidence="4">The sequence shown here is derived from an EMBL/GenBank/DDBJ whole genome shotgun (WGS) entry which is preliminary data.</text>
</comment>
<dbReference type="RefSeq" id="WP_018386843.1">
    <property type="nucleotide sequence ID" value="NZ_LLZU01000010.1"/>
</dbReference>
<feature type="domain" description="Glycosyltransferase family 28 N-terminal" evidence="2">
    <location>
        <begin position="4"/>
        <end position="142"/>
    </location>
</feature>
<dbReference type="InterPro" id="IPR050426">
    <property type="entry name" value="Glycosyltransferase_28"/>
</dbReference>
<dbReference type="SUPFAM" id="SSF53756">
    <property type="entry name" value="UDP-Glycosyltransferase/glycogen phosphorylase"/>
    <property type="match status" value="1"/>
</dbReference>
<dbReference type="Proteomes" id="UP000050867">
    <property type="component" value="Unassembled WGS sequence"/>
</dbReference>
<dbReference type="GO" id="GO:0008194">
    <property type="term" value="F:UDP-glycosyltransferase activity"/>
    <property type="evidence" value="ECO:0007669"/>
    <property type="project" value="InterPro"/>
</dbReference>
<evidence type="ECO:0000313" key="5">
    <source>
        <dbReference type="Proteomes" id="UP000050867"/>
    </source>
</evidence>
<keyword evidence="1 4" id="KW-0808">Transferase</keyword>
<sequence>MHIQIITAGTFGSVAPYTGLGHRLRAEGHEVEVVTHAGFGDAVTCCGMGIRGLSADPFDRWLRTHLRARRAPRSPGAAYALARATQRAAVALVDGIVTAVHDKTELLLLSALTAPIGAVVAEYHGIPSMGVFLRPEEPTAAFPPYALHRGPCGPANRLAGRVVNTVWDGLYAAANRRLHALLGLPRRGTRALRRTRSRTRWPVWHGYSPSVVPRPPDWHPGLRVAGYWWPHECPRWRPDPLLVDFLQAGPAPVFVGFGSVLPRDPEEVSRTAATALRRAGMRGVVQQGRAGLRVVNDDVLTVGDVPHHWLFPQMAALVHHAGAGTTGAGLRAGVPVVPVPVLADQPWWASRLVRLGVGPDVLPYPRFSAPRLVSLVSRAVNDPAHQRRARAVATLLAGEDGAGEVARAVASLAR</sequence>
<dbReference type="InterPro" id="IPR010610">
    <property type="entry name" value="EryCIII-like_C"/>
</dbReference>
<dbReference type="GO" id="GO:0033072">
    <property type="term" value="P:vancomycin biosynthetic process"/>
    <property type="evidence" value="ECO:0007669"/>
    <property type="project" value="UniProtKB-ARBA"/>
</dbReference>
<dbReference type="FunFam" id="3.40.50.2000:FF:000009">
    <property type="entry name" value="Sterol 3-beta-glucosyltransferase UGT80A2"/>
    <property type="match status" value="1"/>
</dbReference>
<dbReference type="EMBL" id="LLZU01000010">
    <property type="protein sequence ID" value="KRV49756.1"/>
    <property type="molecule type" value="Genomic_DNA"/>
</dbReference>
<keyword evidence="5" id="KW-1185">Reference proteome</keyword>
<accession>A0A0T6LVM1</accession>
<feature type="domain" description="Erythromycin biosynthesis protein CIII-like C-terminal" evidence="3">
    <location>
        <begin position="287"/>
        <end position="409"/>
    </location>
</feature>
<dbReference type="STRING" id="76728.AQ490_18825"/>
<dbReference type="PANTHER" id="PTHR48050">
    <property type="entry name" value="STEROL 3-BETA-GLUCOSYLTRANSFERASE"/>
    <property type="match status" value="1"/>
</dbReference>
<dbReference type="Gene3D" id="3.40.50.2000">
    <property type="entry name" value="Glycogen Phosphorylase B"/>
    <property type="match status" value="2"/>
</dbReference>
<proteinExistence type="predicted"/>